<dbReference type="Proteomes" id="UP001235939">
    <property type="component" value="Chromosome 04"/>
</dbReference>
<sequence length="226" mass="26270">MWKKYVFPLLPHEPSARIQYASWGPVGNHMVYVFRNNIYYVPQMSPNPRPRVLTQSGVEDVIFNGIPDWLYEGEVLKSDQAIWWSPSGSKLCYGTFNDSEVEVVQYPFYGSYNDHNNIYPQSVSLRYPKPGRAVPIATLWVVDLTKSDLYSQQVLPPDEHLDVYFTSVRWIDDDKLAVVWMRRNQNSSCLSFCSVNSNWVCEKVGPLVYNESYIFSMRRNILVFSV</sequence>
<evidence type="ECO:0000256" key="1">
    <source>
        <dbReference type="ARBA" id="ARBA00022438"/>
    </source>
</evidence>
<dbReference type="InterPro" id="IPR050278">
    <property type="entry name" value="Serine_Prot_S9B/DPPIV"/>
</dbReference>
<keyword evidence="6" id="KW-1185">Reference proteome</keyword>
<name>A0ABY6KDJ9_9ARAC</name>
<dbReference type="EMBL" id="CP092866">
    <property type="protein sequence ID" value="UYV66489.1"/>
    <property type="molecule type" value="Genomic_DNA"/>
</dbReference>
<dbReference type="PANTHER" id="PTHR11731">
    <property type="entry name" value="PROTEASE FAMILY S9B,C DIPEPTIDYL-PEPTIDASE IV-RELATED"/>
    <property type="match status" value="1"/>
</dbReference>
<dbReference type="InterPro" id="IPR002469">
    <property type="entry name" value="Peptidase_S9B_N"/>
</dbReference>
<evidence type="ECO:0000313" key="6">
    <source>
        <dbReference type="Proteomes" id="UP001235939"/>
    </source>
</evidence>
<accession>A0ABY6KDJ9</accession>
<gene>
    <name evidence="5" type="ORF">LAZ67_4001855</name>
</gene>
<keyword evidence="1" id="KW-0378">Hydrolase</keyword>
<evidence type="ECO:0000259" key="4">
    <source>
        <dbReference type="Pfam" id="PF00930"/>
    </source>
</evidence>
<keyword evidence="1" id="KW-0031">Aminopeptidase</keyword>
<reference evidence="5 6" key="1">
    <citation type="submission" date="2022-01" db="EMBL/GenBank/DDBJ databases">
        <title>A chromosomal length assembly of Cordylochernes scorpioides.</title>
        <authorList>
            <person name="Zeh D."/>
            <person name="Zeh J."/>
        </authorList>
    </citation>
    <scope>NUCLEOTIDE SEQUENCE [LARGE SCALE GENOMIC DNA]</scope>
    <source>
        <strain evidence="5">IN4F17</strain>
        <tissue evidence="5">Whole Body</tissue>
    </source>
</reference>
<dbReference type="PANTHER" id="PTHR11731:SF200">
    <property type="entry name" value="DIPEPTIDYL PEPTIDASE 10, ISOFORM B"/>
    <property type="match status" value="1"/>
</dbReference>
<keyword evidence="1" id="KW-0645">Protease</keyword>
<proteinExistence type="predicted"/>
<dbReference type="SUPFAM" id="SSF82171">
    <property type="entry name" value="DPP6 N-terminal domain-like"/>
    <property type="match status" value="1"/>
</dbReference>
<feature type="non-terminal residue" evidence="5">
    <location>
        <position position="226"/>
    </location>
</feature>
<dbReference type="Gene3D" id="2.140.10.30">
    <property type="entry name" value="Dipeptidylpeptidase IV, N-terminal domain"/>
    <property type="match status" value="1"/>
</dbReference>
<evidence type="ECO:0000256" key="2">
    <source>
        <dbReference type="ARBA" id="ARBA00022825"/>
    </source>
</evidence>
<keyword evidence="3" id="KW-0325">Glycoprotein</keyword>
<evidence type="ECO:0000313" key="5">
    <source>
        <dbReference type="EMBL" id="UYV66489.1"/>
    </source>
</evidence>
<keyword evidence="2" id="KW-0720">Serine protease</keyword>
<organism evidence="5 6">
    <name type="scientific">Cordylochernes scorpioides</name>
    <dbReference type="NCBI Taxonomy" id="51811"/>
    <lineage>
        <taxon>Eukaryota</taxon>
        <taxon>Metazoa</taxon>
        <taxon>Ecdysozoa</taxon>
        <taxon>Arthropoda</taxon>
        <taxon>Chelicerata</taxon>
        <taxon>Arachnida</taxon>
        <taxon>Pseudoscorpiones</taxon>
        <taxon>Cheliferoidea</taxon>
        <taxon>Chernetidae</taxon>
        <taxon>Cordylochernes</taxon>
    </lineage>
</organism>
<feature type="domain" description="Dipeptidylpeptidase IV N-terminal" evidence="4">
    <location>
        <begin position="12"/>
        <end position="200"/>
    </location>
</feature>
<dbReference type="Pfam" id="PF00930">
    <property type="entry name" value="DPPIV_N"/>
    <property type="match status" value="1"/>
</dbReference>
<evidence type="ECO:0000256" key="3">
    <source>
        <dbReference type="ARBA" id="ARBA00023180"/>
    </source>
</evidence>
<protein>
    <recommendedName>
        <fullName evidence="4">Dipeptidylpeptidase IV N-terminal domain-containing protein</fullName>
    </recommendedName>
</protein>